<evidence type="ECO:0000313" key="1">
    <source>
        <dbReference type="EMBL" id="TMS02301.1"/>
    </source>
</evidence>
<gene>
    <name evidence="1" type="ORF">E3U43_007841</name>
</gene>
<name>A0ACD3Q550_LARCR</name>
<organism evidence="1 2">
    <name type="scientific">Larimichthys crocea</name>
    <name type="common">Large yellow croaker</name>
    <name type="synonym">Pseudosciaena crocea</name>
    <dbReference type="NCBI Taxonomy" id="215358"/>
    <lineage>
        <taxon>Eukaryota</taxon>
        <taxon>Metazoa</taxon>
        <taxon>Chordata</taxon>
        <taxon>Craniata</taxon>
        <taxon>Vertebrata</taxon>
        <taxon>Euteleostomi</taxon>
        <taxon>Actinopterygii</taxon>
        <taxon>Neopterygii</taxon>
        <taxon>Teleostei</taxon>
        <taxon>Neoteleostei</taxon>
        <taxon>Acanthomorphata</taxon>
        <taxon>Eupercaria</taxon>
        <taxon>Sciaenidae</taxon>
        <taxon>Larimichthys</taxon>
    </lineage>
</organism>
<reference evidence="1" key="1">
    <citation type="submission" date="2018-11" db="EMBL/GenBank/DDBJ databases">
        <title>The sequence and de novo assembly of Larimichthys crocea genome using PacBio and Hi-C technologies.</title>
        <authorList>
            <person name="Xu P."/>
            <person name="Chen B."/>
            <person name="Zhou Z."/>
            <person name="Ke Q."/>
            <person name="Wu Y."/>
            <person name="Bai H."/>
            <person name="Pu F."/>
        </authorList>
    </citation>
    <scope>NUCLEOTIDE SEQUENCE</scope>
    <source>
        <tissue evidence="1">Muscle</tissue>
    </source>
</reference>
<protein>
    <submittedName>
        <fullName evidence="1">Uncharacterized protein</fullName>
    </submittedName>
</protein>
<feature type="non-terminal residue" evidence="1">
    <location>
        <position position="1"/>
    </location>
</feature>
<dbReference type="EMBL" id="CM011697">
    <property type="protein sequence ID" value="TMS02301.1"/>
    <property type="molecule type" value="Genomic_DNA"/>
</dbReference>
<comment type="caution">
    <text evidence="1">The sequence shown here is derived from an EMBL/GenBank/DDBJ whole genome shotgun (WGS) entry which is preliminary data.</text>
</comment>
<evidence type="ECO:0000313" key="2">
    <source>
        <dbReference type="Proteomes" id="UP000793456"/>
    </source>
</evidence>
<dbReference type="Proteomes" id="UP000793456">
    <property type="component" value="Chromosome XXIV"/>
</dbReference>
<accession>A0ACD3Q550</accession>
<keyword evidence="2" id="KW-1185">Reference proteome</keyword>
<sequence length="207" mass="23244">IFRHAVDPGDIAVMLEYETVRIELVQLIPPVGDTLAWFEEDARRFLFPEPKLVPSFSGVDREVLMTRAPHFPGIAPRLEFSTKTTIMECSADAETYIYPNKPLAVDLFEIFTLLFPEAIDQEEQETLEQGEDLISSEETTSKPQKDTKREGKTQQVTVKHVQIAVPVPSEGWKHPAFGPTQTGLCNSGPCRLGHKQHLPACKHTQHA</sequence>
<proteinExistence type="predicted"/>